<dbReference type="GO" id="GO:0071013">
    <property type="term" value="C:catalytic step 2 spliceosome"/>
    <property type="evidence" value="ECO:0007669"/>
    <property type="project" value="TreeGrafter"/>
</dbReference>
<evidence type="ECO:0000256" key="6">
    <source>
        <dbReference type="ARBA" id="ARBA00023242"/>
    </source>
</evidence>
<dbReference type="InterPro" id="IPR008409">
    <property type="entry name" value="SPF27"/>
</dbReference>
<dbReference type="GO" id="GO:0071011">
    <property type="term" value="C:precatalytic spliceosome"/>
    <property type="evidence" value="ECO:0007669"/>
    <property type="project" value="TreeGrafter"/>
</dbReference>
<keyword evidence="3" id="KW-0507">mRNA processing</keyword>
<evidence type="ECO:0000256" key="3">
    <source>
        <dbReference type="ARBA" id="ARBA00022664"/>
    </source>
</evidence>
<keyword evidence="5" id="KW-0508">mRNA splicing</keyword>
<evidence type="ECO:0000256" key="4">
    <source>
        <dbReference type="ARBA" id="ARBA00022728"/>
    </source>
</evidence>
<dbReference type="Pfam" id="PF05700">
    <property type="entry name" value="BCAS2"/>
    <property type="match status" value="1"/>
</dbReference>
<evidence type="ECO:0000256" key="5">
    <source>
        <dbReference type="ARBA" id="ARBA00023187"/>
    </source>
</evidence>
<keyword evidence="4" id="KW-0747">Spliceosome</keyword>
<evidence type="ECO:0000313" key="8">
    <source>
        <dbReference type="Proteomes" id="UP001146793"/>
    </source>
</evidence>
<accession>A0AAV7Y6A6</accession>
<evidence type="ECO:0000256" key="1">
    <source>
        <dbReference type="ARBA" id="ARBA00004123"/>
    </source>
</evidence>
<organism evidence="7 8">
    <name type="scientific">Anaeramoeba flamelloides</name>
    <dbReference type="NCBI Taxonomy" id="1746091"/>
    <lineage>
        <taxon>Eukaryota</taxon>
        <taxon>Metamonada</taxon>
        <taxon>Anaeramoebidae</taxon>
        <taxon>Anaeramoeba</taxon>
    </lineage>
</organism>
<dbReference type="GO" id="GO:0006397">
    <property type="term" value="P:mRNA processing"/>
    <property type="evidence" value="ECO:0007669"/>
    <property type="project" value="UniProtKB-KW"/>
</dbReference>
<dbReference type="GO" id="GO:0000974">
    <property type="term" value="C:Prp19 complex"/>
    <property type="evidence" value="ECO:0007669"/>
    <property type="project" value="TreeGrafter"/>
</dbReference>
<evidence type="ECO:0000313" key="7">
    <source>
        <dbReference type="EMBL" id="KAJ3424174.1"/>
    </source>
</evidence>
<evidence type="ECO:0000256" key="2">
    <source>
        <dbReference type="ARBA" id="ARBA00010788"/>
    </source>
</evidence>
<dbReference type="GO" id="GO:0008380">
    <property type="term" value="P:RNA splicing"/>
    <property type="evidence" value="ECO:0007669"/>
    <property type="project" value="UniProtKB-KW"/>
</dbReference>
<dbReference type="PANTHER" id="PTHR13296:SF0">
    <property type="entry name" value="PRE-MRNA-SPLICING FACTOR SPF27"/>
    <property type="match status" value="1"/>
</dbReference>
<dbReference type="EMBL" id="JANTQA010000075">
    <property type="protein sequence ID" value="KAJ3424174.1"/>
    <property type="molecule type" value="Genomic_DNA"/>
</dbReference>
<dbReference type="Proteomes" id="UP001146793">
    <property type="component" value="Unassembled WGS sequence"/>
</dbReference>
<comment type="caution">
    <text evidence="7">The sequence shown here is derived from an EMBL/GenBank/DDBJ whole genome shotgun (WGS) entry which is preliminary data.</text>
</comment>
<sequence length="217" mass="25954">MEIEPIDRTSLLDLLAYCDREYEEEGMEELVDKLIEEEKKKQPFEMGKYLEQIPDYQTTLLDNSGLLNKEFERISSGKRLNSFNANKYVVSKPKDKSLKDPKQWKKSLKRLELSAALQLQRNENLSLMSKFSSNSWLDYNRGLNAYSNNIRKRTQQIEEQTLDLNRARKFEQEQITNKLKRFKSRWYETVDRNLKTERACKNLEKEIEELEKKNLKK</sequence>
<name>A0AAV7Y6A6_9EUKA</name>
<gene>
    <name evidence="7" type="ORF">M0812_29807</name>
</gene>
<dbReference type="AlphaFoldDB" id="A0AAV7Y6A6"/>
<reference evidence="7" key="1">
    <citation type="submission" date="2022-08" db="EMBL/GenBank/DDBJ databases">
        <title>Novel sulphate-reducing endosymbionts in the free-living metamonad Anaeramoeba.</title>
        <authorList>
            <person name="Jerlstrom-Hultqvist J."/>
            <person name="Cepicka I."/>
            <person name="Gallot-Lavallee L."/>
            <person name="Salas-Leiva D."/>
            <person name="Curtis B.A."/>
            <person name="Zahonova K."/>
            <person name="Pipaliya S."/>
            <person name="Dacks J."/>
            <person name="Roger A.J."/>
        </authorList>
    </citation>
    <scope>NUCLEOTIDE SEQUENCE</scope>
    <source>
        <strain evidence="7">Busselton2</strain>
    </source>
</reference>
<comment type="subcellular location">
    <subcellularLocation>
        <location evidence="1">Nucleus</location>
    </subcellularLocation>
</comment>
<comment type="similarity">
    <text evidence="2">Belongs to the SPF27 family.</text>
</comment>
<proteinExistence type="inferred from homology"/>
<dbReference type="PANTHER" id="PTHR13296">
    <property type="entry name" value="BCAS2 PROTEIN"/>
    <property type="match status" value="1"/>
</dbReference>
<protein>
    <submittedName>
        <fullName evidence="7">Pre-mRNA-splicing factor spf27</fullName>
    </submittedName>
</protein>
<keyword evidence="6" id="KW-0539">Nucleus</keyword>